<dbReference type="PANTHER" id="PTHR14326:SF44">
    <property type="entry name" value="TARGETING PROTEIN FOR XKLP2"/>
    <property type="match status" value="1"/>
</dbReference>
<dbReference type="PANTHER" id="PTHR14326">
    <property type="entry name" value="TARGETING PROTEIN FOR XKLP2"/>
    <property type="match status" value="1"/>
</dbReference>
<keyword evidence="6" id="KW-0206">Cytoskeleton</keyword>
<feature type="domain" description="TPX2 central" evidence="11">
    <location>
        <begin position="340"/>
        <end position="417"/>
    </location>
</feature>
<feature type="region of interest" description="Disordered" evidence="9">
    <location>
        <begin position="569"/>
        <end position="594"/>
    </location>
</feature>
<comment type="subcellular location">
    <subcellularLocation>
        <location evidence="2">Cytoplasm</location>
        <location evidence="2">Cytoskeleton</location>
        <location evidence="2">Spindle</location>
    </subcellularLocation>
    <subcellularLocation>
        <location evidence="1">Nucleus</location>
    </subcellularLocation>
</comment>
<evidence type="ECO:0000256" key="7">
    <source>
        <dbReference type="ARBA" id="ARBA00023242"/>
    </source>
</evidence>
<comment type="caution">
    <text evidence="12">The sequence shown here is derived from an EMBL/GenBank/DDBJ whole genome shotgun (WGS) entry which is preliminary data.</text>
</comment>
<evidence type="ECO:0000256" key="2">
    <source>
        <dbReference type="ARBA" id="ARBA00004186"/>
    </source>
</evidence>
<comment type="similarity">
    <text evidence="3">Belongs to the TPX2 family.</text>
</comment>
<evidence type="ECO:0000256" key="8">
    <source>
        <dbReference type="SAM" id="Coils"/>
    </source>
</evidence>
<evidence type="ECO:0000313" key="13">
    <source>
        <dbReference type="Proteomes" id="UP001179952"/>
    </source>
</evidence>
<evidence type="ECO:0000256" key="4">
    <source>
        <dbReference type="ARBA" id="ARBA00022490"/>
    </source>
</evidence>
<reference evidence="12" key="2">
    <citation type="submission" date="2023-06" db="EMBL/GenBank/DDBJ databases">
        <authorList>
            <person name="Ma L."/>
            <person name="Liu K.-W."/>
            <person name="Li Z."/>
            <person name="Hsiao Y.-Y."/>
            <person name="Qi Y."/>
            <person name="Fu T."/>
            <person name="Tang G."/>
            <person name="Zhang D."/>
            <person name="Sun W.-H."/>
            <person name="Liu D.-K."/>
            <person name="Li Y."/>
            <person name="Chen G.-Z."/>
            <person name="Liu X.-D."/>
            <person name="Liao X.-Y."/>
            <person name="Jiang Y.-T."/>
            <person name="Yu X."/>
            <person name="Hao Y."/>
            <person name="Huang J."/>
            <person name="Zhao X.-W."/>
            <person name="Ke S."/>
            <person name="Chen Y.-Y."/>
            <person name="Wu W.-L."/>
            <person name="Hsu J.-L."/>
            <person name="Lin Y.-F."/>
            <person name="Huang M.-D."/>
            <person name="Li C.-Y."/>
            <person name="Huang L."/>
            <person name="Wang Z.-W."/>
            <person name="Zhao X."/>
            <person name="Zhong W.-Y."/>
            <person name="Peng D.-H."/>
            <person name="Ahmad S."/>
            <person name="Lan S."/>
            <person name="Zhang J.-S."/>
            <person name="Tsai W.-C."/>
            <person name="Van De Peer Y."/>
            <person name="Liu Z.-J."/>
        </authorList>
    </citation>
    <scope>NUCLEOTIDE SEQUENCE</scope>
    <source>
        <strain evidence="12">SCP</strain>
        <tissue evidence="12">Leaves</tissue>
    </source>
</reference>
<accession>A0AAV9BWA3</accession>
<reference evidence="12" key="1">
    <citation type="journal article" date="2023" name="Nat. Commun.">
        <title>Diploid and tetraploid genomes of Acorus and the evolution of monocots.</title>
        <authorList>
            <person name="Ma L."/>
            <person name="Liu K.W."/>
            <person name="Li Z."/>
            <person name="Hsiao Y.Y."/>
            <person name="Qi Y."/>
            <person name="Fu T."/>
            <person name="Tang G.D."/>
            <person name="Zhang D."/>
            <person name="Sun W.H."/>
            <person name="Liu D.K."/>
            <person name="Li Y."/>
            <person name="Chen G.Z."/>
            <person name="Liu X.D."/>
            <person name="Liao X.Y."/>
            <person name="Jiang Y.T."/>
            <person name="Yu X."/>
            <person name="Hao Y."/>
            <person name="Huang J."/>
            <person name="Zhao X.W."/>
            <person name="Ke S."/>
            <person name="Chen Y.Y."/>
            <person name="Wu W.L."/>
            <person name="Hsu J.L."/>
            <person name="Lin Y.F."/>
            <person name="Huang M.D."/>
            <person name="Li C.Y."/>
            <person name="Huang L."/>
            <person name="Wang Z.W."/>
            <person name="Zhao X."/>
            <person name="Zhong W.Y."/>
            <person name="Peng D.H."/>
            <person name="Ahmad S."/>
            <person name="Lan S."/>
            <person name="Zhang J.S."/>
            <person name="Tsai W.C."/>
            <person name="Van de Peer Y."/>
            <person name="Liu Z.J."/>
        </authorList>
    </citation>
    <scope>NUCLEOTIDE SEQUENCE</scope>
    <source>
        <strain evidence="12">SCP</strain>
    </source>
</reference>
<dbReference type="GO" id="GO:0030295">
    <property type="term" value="F:protein kinase activator activity"/>
    <property type="evidence" value="ECO:0007669"/>
    <property type="project" value="TreeGrafter"/>
</dbReference>
<evidence type="ECO:0000313" key="12">
    <source>
        <dbReference type="EMBL" id="KAK1280417.1"/>
    </source>
</evidence>
<keyword evidence="7" id="KW-0539">Nucleus</keyword>
<keyword evidence="5" id="KW-0493">Microtubule</keyword>
<organism evidence="12 13">
    <name type="scientific">Acorus gramineus</name>
    <name type="common">Dwarf sweet flag</name>
    <dbReference type="NCBI Taxonomy" id="55184"/>
    <lineage>
        <taxon>Eukaryota</taxon>
        <taxon>Viridiplantae</taxon>
        <taxon>Streptophyta</taxon>
        <taxon>Embryophyta</taxon>
        <taxon>Tracheophyta</taxon>
        <taxon>Spermatophyta</taxon>
        <taxon>Magnoliopsida</taxon>
        <taxon>Liliopsida</taxon>
        <taxon>Acoraceae</taxon>
        <taxon>Acorus</taxon>
    </lineage>
</organism>
<dbReference type="EMBL" id="JAUJYN010000001">
    <property type="protein sequence ID" value="KAK1280417.1"/>
    <property type="molecule type" value="Genomic_DNA"/>
</dbReference>
<proteinExistence type="inferred from homology"/>
<evidence type="ECO:0000259" key="10">
    <source>
        <dbReference type="Pfam" id="PF06886"/>
    </source>
</evidence>
<feature type="domain" description="TPX2 central" evidence="11">
    <location>
        <begin position="238"/>
        <end position="324"/>
    </location>
</feature>
<dbReference type="InterPro" id="IPR027330">
    <property type="entry name" value="TPX2_central_dom"/>
</dbReference>
<name>A0AAV9BWA3_ACOGR</name>
<keyword evidence="13" id="KW-1185">Reference proteome</keyword>
<dbReference type="AlphaFoldDB" id="A0AAV9BWA3"/>
<dbReference type="GO" id="GO:0005880">
    <property type="term" value="C:nuclear microtubule"/>
    <property type="evidence" value="ECO:0007669"/>
    <property type="project" value="TreeGrafter"/>
</dbReference>
<feature type="coiled-coil region" evidence="8">
    <location>
        <begin position="500"/>
        <end position="530"/>
    </location>
</feature>
<evidence type="ECO:0000256" key="6">
    <source>
        <dbReference type="ARBA" id="ARBA00023212"/>
    </source>
</evidence>
<feature type="domain" description="TPX2 C-terminal" evidence="10">
    <location>
        <begin position="554"/>
        <end position="616"/>
    </location>
</feature>
<dbReference type="Pfam" id="PF12214">
    <property type="entry name" value="TPX2_importin"/>
    <property type="match status" value="2"/>
</dbReference>
<protein>
    <submittedName>
        <fullName evidence="12">Protein TPX2</fullName>
    </submittedName>
</protein>
<dbReference type="GO" id="GO:0008017">
    <property type="term" value="F:microtubule binding"/>
    <property type="evidence" value="ECO:0007669"/>
    <property type="project" value="TreeGrafter"/>
</dbReference>
<evidence type="ECO:0000256" key="3">
    <source>
        <dbReference type="ARBA" id="ARBA00005885"/>
    </source>
</evidence>
<evidence type="ECO:0000259" key="11">
    <source>
        <dbReference type="Pfam" id="PF12214"/>
    </source>
</evidence>
<keyword evidence="8" id="KW-0175">Coiled coil</keyword>
<dbReference type="InterPro" id="IPR027329">
    <property type="entry name" value="TPX2_C"/>
</dbReference>
<dbReference type="GO" id="GO:0090307">
    <property type="term" value="P:mitotic spindle assembly"/>
    <property type="evidence" value="ECO:0007669"/>
    <property type="project" value="TreeGrafter"/>
</dbReference>
<evidence type="ECO:0000256" key="9">
    <source>
        <dbReference type="SAM" id="MobiDB-lite"/>
    </source>
</evidence>
<sequence length="617" mass="71477">MNVFQIDEAYEFSAPHFFDFVNGETEEDVKKAEHWFVTALTYPQSPFMPKIKGSRSVQVESVMCDFEDVAETQVQVVEMISTSNGEGRVEHDESMKVETSSFEIEEVGNEIAQGAIYALPSSSEMEKPRKDMAPAEIKTVKLNSKQSALKPNNLMPMVRGKREIEPISQIGNAAENALYNRAHKRQKLEDGKTHAKVAPYVSMAEIVNKFQSNTRELFQNKSHSQDERASIVRRSKLTLTRPKEPKLVTADRVRSVKLKSSAEIEDEMLAKIPKFKARPMNKKILEAPSLPAPPRSIPRPPEFQEFHLKTLERANQHEASSACSTSLDVPSKKQEQQCNKLVQPKLPRIETMLRARPPIVKSSAEIELEELEKMPKFKARPLNKKILERKGDPGLFCNKKRQVTTPKEFHFATNERLPPSNIFVEHFDKERGLTKEKKVKLEFLQKQLEEERARVQKALPYPYTTDYPVGNQLLLFDDDFPPKPTPKECTKTEAFQLESLVRREDEMQRIQEERVKMERKERQKRNFIAQPVLIEDPIPLPKKVRKPLTEVQEFALHVDHRAVDRMKEKEMVYKRQREDQENAKMMEEESEVKQMRMTMVPHARPLPKFENPFLPQK</sequence>
<dbReference type="GO" id="GO:0005819">
    <property type="term" value="C:spindle"/>
    <property type="evidence" value="ECO:0007669"/>
    <property type="project" value="UniProtKB-SubCell"/>
</dbReference>
<dbReference type="InterPro" id="IPR009675">
    <property type="entry name" value="TPX2_fam"/>
</dbReference>
<dbReference type="Proteomes" id="UP001179952">
    <property type="component" value="Unassembled WGS sequence"/>
</dbReference>
<dbReference type="Pfam" id="PF06886">
    <property type="entry name" value="TPX2"/>
    <property type="match status" value="1"/>
</dbReference>
<evidence type="ECO:0000256" key="1">
    <source>
        <dbReference type="ARBA" id="ARBA00004123"/>
    </source>
</evidence>
<keyword evidence="4" id="KW-0963">Cytoplasm</keyword>
<gene>
    <name evidence="12" type="ORF">QJS04_geneDACA004899</name>
</gene>
<dbReference type="GO" id="GO:0060236">
    <property type="term" value="P:regulation of mitotic spindle organization"/>
    <property type="evidence" value="ECO:0007669"/>
    <property type="project" value="InterPro"/>
</dbReference>
<evidence type="ECO:0000256" key="5">
    <source>
        <dbReference type="ARBA" id="ARBA00022701"/>
    </source>
</evidence>